<evidence type="ECO:0000313" key="3">
    <source>
        <dbReference type="Proteomes" id="UP001063368"/>
    </source>
</evidence>
<keyword evidence="3" id="KW-1185">Reference proteome</keyword>
<proteinExistence type="predicted"/>
<keyword evidence="1" id="KW-0472">Membrane</keyword>
<evidence type="ECO:0000313" key="2">
    <source>
        <dbReference type="EMBL" id="UYB36711.1"/>
    </source>
</evidence>
<dbReference type="RefSeq" id="WP_091607642.1">
    <property type="nucleotide sequence ID" value="NZ_BAAAKG010000003.1"/>
</dbReference>
<dbReference type="GeneID" id="95608658"/>
<keyword evidence="1" id="KW-0812">Transmembrane</keyword>
<sequence length="185" mass="19652">MSEQQPPANNYSYNAYAGNQPAAAPAAPVRPKQVDLGFWLLIAAAVVSAISIPVTLSWMNSDDFRNSLVETSAVAISASELDAVIAFSTALSIFFAVVSIAVAVLVALFVRKGYNWARIVATVFAVLGLFGLANLTTAGSLMAVLTVLGIVLPVAAVIMLWMKPSTEYFNGSKAYRQFKKYNPGA</sequence>
<accession>A0ABY6FU08</accession>
<feature type="transmembrane region" description="Helical" evidence="1">
    <location>
        <begin position="116"/>
        <end position="135"/>
    </location>
</feature>
<gene>
    <name evidence="2" type="ORF">N9A08_03265</name>
</gene>
<keyword evidence="1" id="KW-1133">Transmembrane helix</keyword>
<name>A0ABY6FU08_9MICC</name>
<feature type="transmembrane region" description="Helical" evidence="1">
    <location>
        <begin position="84"/>
        <end position="109"/>
    </location>
</feature>
<feature type="transmembrane region" description="Helical" evidence="1">
    <location>
        <begin position="38"/>
        <end position="59"/>
    </location>
</feature>
<feature type="transmembrane region" description="Helical" evidence="1">
    <location>
        <begin position="141"/>
        <end position="162"/>
    </location>
</feature>
<evidence type="ECO:0000256" key="1">
    <source>
        <dbReference type="SAM" id="Phobius"/>
    </source>
</evidence>
<protein>
    <submittedName>
        <fullName evidence="2">Uncharacterized protein</fullName>
    </submittedName>
</protein>
<reference evidence="2" key="1">
    <citation type="submission" date="2022-09" db="EMBL/GenBank/DDBJ databases">
        <authorList>
            <person name="Li D."/>
            <person name="Cheng J."/>
            <person name="Li Y."/>
        </authorList>
    </citation>
    <scope>NUCLEOTIDE SEQUENCE</scope>
    <source>
        <strain evidence="2">DL</strain>
    </source>
</reference>
<dbReference type="EMBL" id="CP106856">
    <property type="protein sequence ID" value="UYB36711.1"/>
    <property type="molecule type" value="Genomic_DNA"/>
</dbReference>
<dbReference type="Proteomes" id="UP001063368">
    <property type="component" value="Chromosome"/>
</dbReference>
<organism evidence="2 3">
    <name type="scientific">Arthrobacter koreensis</name>
    <dbReference type="NCBI Taxonomy" id="199136"/>
    <lineage>
        <taxon>Bacteria</taxon>
        <taxon>Bacillati</taxon>
        <taxon>Actinomycetota</taxon>
        <taxon>Actinomycetes</taxon>
        <taxon>Micrococcales</taxon>
        <taxon>Micrococcaceae</taxon>
        <taxon>Arthrobacter</taxon>
    </lineage>
</organism>